<accession>A0ABV9PHU1</accession>
<evidence type="ECO:0000313" key="2">
    <source>
        <dbReference type="Proteomes" id="UP001595935"/>
    </source>
</evidence>
<reference evidence="2" key="1">
    <citation type="journal article" date="2019" name="Int. J. Syst. Evol. Microbiol.">
        <title>The Global Catalogue of Microorganisms (GCM) 10K type strain sequencing project: providing services to taxonomists for standard genome sequencing and annotation.</title>
        <authorList>
            <consortium name="The Broad Institute Genomics Platform"/>
            <consortium name="The Broad Institute Genome Sequencing Center for Infectious Disease"/>
            <person name="Wu L."/>
            <person name="Ma J."/>
        </authorList>
    </citation>
    <scope>NUCLEOTIDE SEQUENCE [LARGE SCALE GENOMIC DNA]</scope>
    <source>
        <strain evidence="2">WYCCWR 13023</strain>
    </source>
</reference>
<dbReference type="RefSeq" id="WP_213258992.1">
    <property type="nucleotide sequence ID" value="NZ_JAGYWA010000006.1"/>
</dbReference>
<dbReference type="Proteomes" id="UP001595935">
    <property type="component" value="Unassembled WGS sequence"/>
</dbReference>
<protein>
    <submittedName>
        <fullName evidence="1">Uncharacterized protein</fullName>
    </submittedName>
</protein>
<dbReference type="EMBL" id="JBHSGV010000006">
    <property type="protein sequence ID" value="MFC4749057.1"/>
    <property type="molecule type" value="Genomic_DNA"/>
</dbReference>
<evidence type="ECO:0000313" key="1">
    <source>
        <dbReference type="EMBL" id="MFC4749057.1"/>
    </source>
</evidence>
<comment type="caution">
    <text evidence="1">The sequence shown here is derived from an EMBL/GenBank/DDBJ whole genome shotgun (WGS) entry which is preliminary data.</text>
</comment>
<sequence>MLLKKHNELRLKKYIVILFLILVPSILFSQSVIEGKWSTKNIIGYSDVGDYSLVKEKESNYGRHVTFNSNSTFLCGESLQCLNDCFVSTSGTYTLIDSDHVRIIVNDVGFSGLMCGMKKVNKEEFIKDLGIFYIYKEGEEAVRLISSNGILQDDKDKMLYNQLTYDFYKAWKKYDYVWQNTNGSNLQEIINDCVDSKKHIDLSNCKVAFSTKRDSGDFIILQDNKEFYYVVYDSYRKKVSLAYPKNKG</sequence>
<proteinExistence type="predicted"/>
<organism evidence="1 2">
    <name type="scientific">Flavobacterium branchiicola</name>
    <dbReference type="NCBI Taxonomy" id="1114875"/>
    <lineage>
        <taxon>Bacteria</taxon>
        <taxon>Pseudomonadati</taxon>
        <taxon>Bacteroidota</taxon>
        <taxon>Flavobacteriia</taxon>
        <taxon>Flavobacteriales</taxon>
        <taxon>Flavobacteriaceae</taxon>
        <taxon>Flavobacterium</taxon>
    </lineage>
</organism>
<gene>
    <name evidence="1" type="ORF">ACFO5S_16505</name>
</gene>
<name>A0ABV9PHU1_9FLAO</name>
<keyword evidence="2" id="KW-1185">Reference proteome</keyword>